<dbReference type="Gene3D" id="1.10.150.240">
    <property type="entry name" value="Putative phosphatase, domain 2"/>
    <property type="match status" value="1"/>
</dbReference>
<dbReference type="Gene3D" id="3.40.50.1000">
    <property type="entry name" value="HAD superfamily/HAD-like"/>
    <property type="match status" value="1"/>
</dbReference>
<dbReference type="SUPFAM" id="SSF56784">
    <property type="entry name" value="HAD-like"/>
    <property type="match status" value="1"/>
</dbReference>
<dbReference type="InterPro" id="IPR011951">
    <property type="entry name" value="HAD-SF_hydro_IA_YjjG/PynA"/>
</dbReference>
<dbReference type="NCBIfam" id="TIGR02254">
    <property type="entry name" value="YjjG_YfnB"/>
    <property type="match status" value="1"/>
</dbReference>
<dbReference type="NCBIfam" id="TIGR01509">
    <property type="entry name" value="HAD-SF-IA-v3"/>
    <property type="match status" value="1"/>
</dbReference>
<proteinExistence type="predicted"/>
<dbReference type="InterPro" id="IPR023198">
    <property type="entry name" value="PGP-like_dom2"/>
</dbReference>
<accession>A0A2K1NX35</accession>
<evidence type="ECO:0000313" key="2">
    <source>
        <dbReference type="Proteomes" id="UP000236434"/>
    </source>
</evidence>
<reference evidence="1 2" key="1">
    <citation type="submission" date="2013-12" db="EMBL/GenBank/DDBJ databases">
        <title>Comparative genomics of Petrotoga isolates.</title>
        <authorList>
            <person name="Nesbo C.L."/>
            <person name="Charchuk R."/>
            <person name="Chow K."/>
        </authorList>
    </citation>
    <scope>NUCLEOTIDE SEQUENCE [LARGE SCALE GENOMIC DNA]</scope>
    <source>
        <strain evidence="1 2">DSM 13574</strain>
    </source>
</reference>
<dbReference type="PANTHER" id="PTHR47478">
    <property type="match status" value="1"/>
</dbReference>
<dbReference type="InterPro" id="IPR023214">
    <property type="entry name" value="HAD_sf"/>
</dbReference>
<comment type="caution">
    <text evidence="1">The sequence shown here is derived from an EMBL/GenBank/DDBJ whole genome shotgun (WGS) entry which is preliminary data.</text>
</comment>
<dbReference type="PRINTS" id="PR00413">
    <property type="entry name" value="HADHALOGNASE"/>
</dbReference>
<evidence type="ECO:0000313" key="1">
    <source>
        <dbReference type="EMBL" id="PNR95101.1"/>
    </source>
</evidence>
<dbReference type="OrthoDB" id="9794086at2"/>
<dbReference type="Pfam" id="PF13419">
    <property type="entry name" value="HAD_2"/>
    <property type="match status" value="1"/>
</dbReference>
<gene>
    <name evidence="1" type="ORF">X929_09720</name>
</gene>
<dbReference type="InterPro" id="IPR041492">
    <property type="entry name" value="HAD_2"/>
</dbReference>
<organism evidence="1 2">
    <name type="scientific">Petrotoga olearia DSM 13574</name>
    <dbReference type="NCBI Taxonomy" id="1122955"/>
    <lineage>
        <taxon>Bacteria</taxon>
        <taxon>Thermotogati</taxon>
        <taxon>Thermotogota</taxon>
        <taxon>Thermotogae</taxon>
        <taxon>Petrotogales</taxon>
        <taxon>Petrotogaceae</taxon>
        <taxon>Petrotoga</taxon>
    </lineage>
</organism>
<dbReference type="SFLD" id="SFLDG01129">
    <property type="entry name" value="C1.5:_HAD__Beta-PGM__Phosphata"/>
    <property type="match status" value="1"/>
</dbReference>
<dbReference type="RefSeq" id="WP_103067765.1">
    <property type="nucleotide sequence ID" value="NZ_AZRL01000022.1"/>
</dbReference>
<dbReference type="PANTHER" id="PTHR47478:SF1">
    <property type="entry name" value="PYRIMIDINE 5'-NUCLEOTIDASE YJJG"/>
    <property type="match status" value="1"/>
</dbReference>
<name>A0A2K1NX35_9BACT</name>
<dbReference type="SFLD" id="SFLDS00003">
    <property type="entry name" value="Haloacid_Dehalogenase"/>
    <property type="match status" value="1"/>
</dbReference>
<dbReference type="Proteomes" id="UP000236434">
    <property type="component" value="Unassembled WGS sequence"/>
</dbReference>
<dbReference type="InterPro" id="IPR052550">
    <property type="entry name" value="Pyrimidine_5'-ntase_YjjG"/>
</dbReference>
<dbReference type="InterPro" id="IPR006439">
    <property type="entry name" value="HAD-SF_hydro_IA"/>
</dbReference>
<dbReference type="InterPro" id="IPR036412">
    <property type="entry name" value="HAD-like_sf"/>
</dbReference>
<dbReference type="GO" id="GO:0008253">
    <property type="term" value="F:5'-nucleotidase activity"/>
    <property type="evidence" value="ECO:0007669"/>
    <property type="project" value="InterPro"/>
</dbReference>
<sequence length="234" mass="27767">MKGQIKMIYFDLDHTLWDFESNSQEALKMVYQKYNHIFREISLNRFVESYKKINKRLWEMYRKKEIGQVELKLLRFEITLNALKIKHREDLIEEMNNTYLEILSKQKLLVDGAMETLEYLKDKYELGILTNGFRKTQIVKMKSSGIYDYFSILVSSEDVGFPKPDERIFNYAILMSKKSKDEIIYVGDDLENDILPAIKCGIDAIWFKNHEESLQIQEKDVLAISKLIELKNIL</sequence>
<dbReference type="AlphaFoldDB" id="A0A2K1NX35"/>
<protein>
    <submittedName>
        <fullName evidence="1">Haloacid dehalogenase</fullName>
    </submittedName>
</protein>
<dbReference type="NCBIfam" id="TIGR01549">
    <property type="entry name" value="HAD-SF-IA-v1"/>
    <property type="match status" value="1"/>
</dbReference>
<dbReference type="EMBL" id="AZRL01000022">
    <property type="protein sequence ID" value="PNR95101.1"/>
    <property type="molecule type" value="Genomic_DNA"/>
</dbReference>